<gene>
    <name evidence="2" type="ORF">SAMN05421811_103210</name>
</gene>
<protein>
    <submittedName>
        <fullName evidence="2">Uncharacterized protein</fullName>
    </submittedName>
</protein>
<evidence type="ECO:0000313" key="3">
    <source>
        <dbReference type="Proteomes" id="UP000199361"/>
    </source>
</evidence>
<sequence>MSSRVPTSAEWWATSRSPETTPVGLVAVSGVVLPATDVTVPRRTGGEAGAEPSDTLGAGIDADPVTTLGVAVADAGADTDGAGTDDVAATTEGVAVASVPPPDGRKTVNPNLDTIAPDARWFWAPVAAFELRILYAASACVSHPWFRSAPAGSVYVEGGANVRALPSPSAPANLISIPLLLDGVTVGVWTLLPVPALTLPYTPGRAAPDTQIRIATDDAPACATEYVVGSDPVAVFTNVRPRVYVWPLFMLDASVHPDGVVMSVALPLSVKTARTSTSPETTSEGRAIV</sequence>
<keyword evidence="3" id="KW-1185">Reference proteome</keyword>
<name>A0A1I0EUQ9_9ACTN</name>
<dbReference type="RefSeq" id="WP_177240571.1">
    <property type="nucleotide sequence ID" value="NZ_FOHX01000003.1"/>
</dbReference>
<dbReference type="EMBL" id="FOHX01000003">
    <property type="protein sequence ID" value="SET49187.1"/>
    <property type="molecule type" value="Genomic_DNA"/>
</dbReference>
<reference evidence="2 3" key="1">
    <citation type="submission" date="2016-10" db="EMBL/GenBank/DDBJ databases">
        <authorList>
            <person name="de Groot N.N."/>
        </authorList>
    </citation>
    <scope>NUCLEOTIDE SEQUENCE [LARGE SCALE GENOMIC DNA]</scope>
    <source>
        <strain evidence="2 3">CGMCC 4.5598</strain>
    </source>
</reference>
<evidence type="ECO:0000313" key="2">
    <source>
        <dbReference type="EMBL" id="SET49187.1"/>
    </source>
</evidence>
<dbReference type="AlphaFoldDB" id="A0A1I0EUQ9"/>
<dbReference type="Proteomes" id="UP000199361">
    <property type="component" value="Unassembled WGS sequence"/>
</dbReference>
<accession>A0A1I0EUQ9</accession>
<feature type="region of interest" description="Disordered" evidence="1">
    <location>
        <begin position="41"/>
        <end position="60"/>
    </location>
</feature>
<evidence type="ECO:0000256" key="1">
    <source>
        <dbReference type="SAM" id="MobiDB-lite"/>
    </source>
</evidence>
<proteinExistence type="predicted"/>
<organism evidence="2 3">
    <name type="scientific">Nonomuraea wenchangensis</name>
    <dbReference type="NCBI Taxonomy" id="568860"/>
    <lineage>
        <taxon>Bacteria</taxon>
        <taxon>Bacillati</taxon>
        <taxon>Actinomycetota</taxon>
        <taxon>Actinomycetes</taxon>
        <taxon>Streptosporangiales</taxon>
        <taxon>Streptosporangiaceae</taxon>
        <taxon>Nonomuraea</taxon>
    </lineage>
</organism>